<evidence type="ECO:0000256" key="1">
    <source>
        <dbReference type="SAM" id="Phobius"/>
    </source>
</evidence>
<dbReference type="GeneID" id="91151551"/>
<keyword evidence="3" id="KW-1185">Reference proteome</keyword>
<feature type="transmembrane region" description="Helical" evidence="1">
    <location>
        <begin position="304"/>
        <end position="327"/>
    </location>
</feature>
<protein>
    <submittedName>
        <fullName evidence="2">Uncharacterized protein</fullName>
    </submittedName>
</protein>
<feature type="transmembrane region" description="Helical" evidence="1">
    <location>
        <begin position="247"/>
        <end position="268"/>
    </location>
</feature>
<gene>
    <name evidence="2" type="ORF">ABID08_005832</name>
</gene>
<dbReference type="RefSeq" id="WP_205919290.1">
    <property type="nucleotide sequence ID" value="NZ_CP071606.1"/>
</dbReference>
<feature type="transmembrane region" description="Helical" evidence="1">
    <location>
        <begin position="33"/>
        <end position="56"/>
    </location>
</feature>
<accession>A0ABV2MPR0</accession>
<evidence type="ECO:0000313" key="2">
    <source>
        <dbReference type="EMBL" id="MET3758450.1"/>
    </source>
</evidence>
<evidence type="ECO:0000313" key="3">
    <source>
        <dbReference type="Proteomes" id="UP001549077"/>
    </source>
</evidence>
<dbReference type="PANTHER" id="PTHR43044:SF1">
    <property type="entry name" value="QUINOL:CYTOCHROME C OXIDOREDUCTASE QUINONE-BINDING SUBUNIT 2"/>
    <property type="match status" value="1"/>
</dbReference>
<reference evidence="2 3" key="1">
    <citation type="submission" date="2024-06" db="EMBL/GenBank/DDBJ databases">
        <title>Genomic Encyclopedia of Type Strains, Phase IV (KMG-IV): sequencing the most valuable type-strain genomes for metagenomic binning, comparative biology and taxonomic classification.</title>
        <authorList>
            <person name="Goeker M."/>
        </authorList>
    </citation>
    <scope>NUCLEOTIDE SEQUENCE [LARGE SCALE GENOMIC DNA]</scope>
    <source>
        <strain evidence="2 3">DSM 29288</strain>
    </source>
</reference>
<dbReference type="PANTHER" id="PTHR43044">
    <property type="match status" value="1"/>
</dbReference>
<name>A0ABV2MPR0_9HYPH</name>
<feature type="transmembrane region" description="Helical" evidence="1">
    <location>
        <begin position="173"/>
        <end position="195"/>
    </location>
</feature>
<sequence length="341" mass="37318">MSSDYRRVLGFVALLLGLAATLPAPRQALTGWLAAFVLQSATVLGGLLFIMLVDVIPGIWRNIVRPPAAMLAAGMPLLAVFCLPVLFGIRLIFPWYNGEGLTGFRAFYLAPLAVAARLIVFFAICIWLQTRLSRAPNRPLAAAALIVFVLLDGLFATDVVLSLDPQFHSSGFGLYFLSVQALTAFSAIILIRFLLSPPDARQRSLMGALFLTLLLSWAYFDFMQYFILWSGNLPARADWFLRRSGGVWSVLVLIVIILRLGPAFLLLFPPIRQSGRGLRLFAALTLAGSLAEVAWLVIPELESPTWAIVIYLVTSAGMALLTSVSLAQARTELARVGKERP</sequence>
<comment type="caution">
    <text evidence="2">The sequence shown here is derived from an EMBL/GenBank/DDBJ whole genome shotgun (WGS) entry which is preliminary data.</text>
</comment>
<feature type="transmembrane region" description="Helical" evidence="1">
    <location>
        <begin position="207"/>
        <end position="227"/>
    </location>
</feature>
<dbReference type="Proteomes" id="UP001549077">
    <property type="component" value="Unassembled WGS sequence"/>
</dbReference>
<feature type="transmembrane region" description="Helical" evidence="1">
    <location>
        <begin position="280"/>
        <end position="298"/>
    </location>
</feature>
<feature type="transmembrane region" description="Helical" evidence="1">
    <location>
        <begin position="140"/>
        <end position="161"/>
    </location>
</feature>
<proteinExistence type="predicted"/>
<keyword evidence="1" id="KW-1133">Transmembrane helix</keyword>
<organism evidence="2 3">
    <name type="scientific">Rhizobium binae</name>
    <dbReference type="NCBI Taxonomy" id="1138190"/>
    <lineage>
        <taxon>Bacteria</taxon>
        <taxon>Pseudomonadati</taxon>
        <taxon>Pseudomonadota</taxon>
        <taxon>Alphaproteobacteria</taxon>
        <taxon>Hyphomicrobiales</taxon>
        <taxon>Rhizobiaceae</taxon>
        <taxon>Rhizobium/Agrobacterium group</taxon>
        <taxon>Rhizobium</taxon>
    </lineage>
</organism>
<feature type="transmembrane region" description="Helical" evidence="1">
    <location>
        <begin position="105"/>
        <end position="128"/>
    </location>
</feature>
<keyword evidence="1" id="KW-0812">Transmembrane</keyword>
<feature type="transmembrane region" description="Helical" evidence="1">
    <location>
        <begin position="68"/>
        <end position="93"/>
    </location>
</feature>
<dbReference type="EMBL" id="JBEPMY010000029">
    <property type="protein sequence ID" value="MET3758450.1"/>
    <property type="molecule type" value="Genomic_DNA"/>
</dbReference>
<keyword evidence="1" id="KW-0472">Membrane</keyword>